<dbReference type="STRING" id="981085.W9QC24"/>
<keyword evidence="6" id="KW-0677">Repeat</keyword>
<dbReference type="EMBL" id="KE343334">
    <property type="protein sequence ID" value="EXB24429.1"/>
    <property type="molecule type" value="Genomic_DNA"/>
</dbReference>
<dbReference type="InterPro" id="IPR032675">
    <property type="entry name" value="LRR_dom_sf"/>
</dbReference>
<evidence type="ECO:0000256" key="4">
    <source>
        <dbReference type="ARBA" id="ARBA00022602"/>
    </source>
</evidence>
<evidence type="ECO:0000313" key="12">
    <source>
        <dbReference type="Proteomes" id="UP000030645"/>
    </source>
</evidence>
<evidence type="ECO:0000256" key="6">
    <source>
        <dbReference type="ARBA" id="ARBA00022737"/>
    </source>
</evidence>
<evidence type="ECO:0000256" key="3">
    <source>
        <dbReference type="ARBA" id="ARBA00014772"/>
    </source>
</evidence>
<evidence type="ECO:0000256" key="10">
    <source>
        <dbReference type="SAM" id="MobiDB-lite"/>
    </source>
</evidence>
<comment type="catalytic activity">
    <reaction evidence="8 9">
        <text>geranylgeranyl diphosphate + L-cysteinyl-[protein] = S-geranylgeranyl-L-cysteinyl-[protein] + diphosphate</text>
        <dbReference type="Rhea" id="RHEA:21240"/>
        <dbReference type="Rhea" id="RHEA-COMP:10131"/>
        <dbReference type="Rhea" id="RHEA-COMP:11537"/>
        <dbReference type="ChEBI" id="CHEBI:29950"/>
        <dbReference type="ChEBI" id="CHEBI:33019"/>
        <dbReference type="ChEBI" id="CHEBI:57533"/>
        <dbReference type="ChEBI" id="CHEBI:86021"/>
        <dbReference type="EC" id="2.5.1.60"/>
    </reaction>
</comment>
<dbReference type="PANTHER" id="PTHR11129:SF2">
    <property type="entry name" value="GERANYLGERANYL TRANSFERASE TYPE-2 SUBUNIT ALPHA"/>
    <property type="match status" value="1"/>
</dbReference>
<dbReference type="GO" id="GO:0097354">
    <property type="term" value="P:prenylation"/>
    <property type="evidence" value="ECO:0007669"/>
    <property type="project" value="UniProtKB-UniRule"/>
</dbReference>
<comment type="similarity">
    <text evidence="1 9">Belongs to the protein prenyltransferase subunit alpha family.</text>
</comment>
<gene>
    <name evidence="11" type="ORF">L484_001325</name>
</gene>
<keyword evidence="12" id="KW-1185">Reference proteome</keyword>
<reference evidence="12" key="1">
    <citation type="submission" date="2013-01" db="EMBL/GenBank/DDBJ databases">
        <title>Draft Genome Sequence of a Mulberry Tree, Morus notabilis C.K. Schneid.</title>
        <authorList>
            <person name="He N."/>
            <person name="Zhao S."/>
        </authorList>
    </citation>
    <scope>NUCLEOTIDE SEQUENCE</scope>
</reference>
<comment type="function">
    <text evidence="9">Catalyzes the transfer of a geranyl-geranyl moiety from geranyl-geranyl pyrophosphate to cysteines occuring in specific C-terminal amino acid sequences.</text>
</comment>
<evidence type="ECO:0000256" key="9">
    <source>
        <dbReference type="RuleBase" id="RU367120"/>
    </source>
</evidence>
<name>W9QC24_9ROSA</name>
<dbReference type="SUPFAM" id="SSF48439">
    <property type="entry name" value="Protein prenylyltransferase"/>
    <property type="match status" value="1"/>
</dbReference>
<dbReference type="FunFam" id="3.80.10.10:FF:000756">
    <property type="entry name" value="Rab geranylgeranyl transferase like protein"/>
    <property type="match status" value="1"/>
</dbReference>
<dbReference type="PROSITE" id="PS51147">
    <property type="entry name" value="PFTA"/>
    <property type="match status" value="5"/>
</dbReference>
<evidence type="ECO:0000256" key="8">
    <source>
        <dbReference type="ARBA" id="ARBA00047658"/>
    </source>
</evidence>
<dbReference type="Gene3D" id="3.80.10.10">
    <property type="entry name" value="Ribonuclease Inhibitor"/>
    <property type="match status" value="1"/>
</dbReference>
<dbReference type="AlphaFoldDB" id="W9QC24"/>
<accession>W9QC24</accession>
<dbReference type="InterPro" id="IPR001611">
    <property type="entry name" value="Leu-rich_rpt"/>
</dbReference>
<dbReference type="InterPro" id="IPR002088">
    <property type="entry name" value="Prenyl_trans_a"/>
</dbReference>
<sequence>MHGRPRKAPKPEDEAASSAKAQKLRALQSQFLSHHQNRTYSKEALDVSAKLLEINPESYTAWNYRKLAVQHNLAQSDSDPDSVKSILDAELRVVESALKQNFKSYGAWHHRKWVLSKGLSSIDHELRLLDRLQKIDSRNFHAWNYRRFVAALMNRSEEDELSYTTDMINTNFSNYSAWHNRSVLLPSLLERKVQGFFPKEEALSYEYELVHQAIFTDPDDQSGWFYYLWLLDQTLKTDAPLLVSSFPAYGSDIILSRDRRFDESPLHSFHSESGTFPLVLYFNEAVEGVSSATVMVESSFCTNNDLIWKPLSINNSNAARVWVAHVKFPDKELQQAYPMEVRLGHSQGIISSGGFDYNHHTQIAFKVCARSLETETNEEHDEKMISWKDEIFHILKTQSREPNPFISFGQLTIDADHEATTSEWREETIANEISLFRELLSEISCKIGKLTLARLLSAHDAILYQSSKKTIHSEEILGLYSDLEKLDPLHSRYYKDEHSLVLLQQVTSNWESLLRHSYHCIESTLSCLGNSVCLRLNNLSLSRMGSTENLLWVQMLDLSHNELRSIEGLEALQLLSCLNLSYNKLPSVTALGPLRLLKSLKVLNVSYNEIGSHSTDTTRYLCPSPLSHTEEVDWERNEIVTEVDNLSKYWEAFLIFKGLNLKQLDISGNAIASAQFKSFLVSFLPTLKWLDGALLL</sequence>
<dbReference type="SUPFAM" id="SSF52058">
    <property type="entry name" value="L domain-like"/>
    <property type="match status" value="1"/>
</dbReference>
<protein>
    <recommendedName>
        <fullName evidence="3 9">Geranylgeranyl transferase type-2 subunit alpha</fullName>
        <ecNumber evidence="2 9">2.5.1.60</ecNumber>
    </recommendedName>
    <alternativeName>
        <fullName evidence="7 9">Geranylgeranyl transferase type II subunit alpha</fullName>
    </alternativeName>
</protein>
<dbReference type="Pfam" id="PF01239">
    <property type="entry name" value="PPTA"/>
    <property type="match status" value="5"/>
</dbReference>
<dbReference type="Gene3D" id="1.25.40.120">
    <property type="entry name" value="Protein prenylyltransferase"/>
    <property type="match status" value="1"/>
</dbReference>
<evidence type="ECO:0000256" key="1">
    <source>
        <dbReference type="ARBA" id="ARBA00006734"/>
    </source>
</evidence>
<evidence type="ECO:0000256" key="5">
    <source>
        <dbReference type="ARBA" id="ARBA00022679"/>
    </source>
</evidence>
<evidence type="ECO:0000256" key="7">
    <source>
        <dbReference type="ARBA" id="ARBA00031267"/>
    </source>
</evidence>
<evidence type="ECO:0000313" key="11">
    <source>
        <dbReference type="EMBL" id="EXB24429.1"/>
    </source>
</evidence>
<keyword evidence="4 9" id="KW-0637">Prenyltransferase</keyword>
<dbReference type="eggNOG" id="KOG0529">
    <property type="taxonomic scope" value="Eukaryota"/>
</dbReference>
<evidence type="ECO:0000256" key="2">
    <source>
        <dbReference type="ARBA" id="ARBA00012656"/>
    </source>
</evidence>
<feature type="region of interest" description="Disordered" evidence="10">
    <location>
        <begin position="1"/>
        <end position="22"/>
    </location>
</feature>
<keyword evidence="5 9" id="KW-0808">Transferase</keyword>
<dbReference type="KEGG" id="mnt:21384931"/>
<dbReference type="GO" id="GO:0004663">
    <property type="term" value="F:Rab geranylgeranyltransferase activity"/>
    <property type="evidence" value="ECO:0007669"/>
    <property type="project" value="UniProtKB-UniRule"/>
</dbReference>
<organism evidence="11 12">
    <name type="scientific">Morus notabilis</name>
    <dbReference type="NCBI Taxonomy" id="981085"/>
    <lineage>
        <taxon>Eukaryota</taxon>
        <taxon>Viridiplantae</taxon>
        <taxon>Streptophyta</taxon>
        <taxon>Embryophyta</taxon>
        <taxon>Tracheophyta</taxon>
        <taxon>Spermatophyta</taxon>
        <taxon>Magnoliopsida</taxon>
        <taxon>eudicotyledons</taxon>
        <taxon>Gunneridae</taxon>
        <taxon>Pentapetalae</taxon>
        <taxon>rosids</taxon>
        <taxon>fabids</taxon>
        <taxon>Rosales</taxon>
        <taxon>Moraceae</taxon>
        <taxon>Moreae</taxon>
        <taxon>Morus</taxon>
    </lineage>
</organism>
<dbReference type="EC" id="2.5.1.60" evidence="2 9"/>
<dbReference type="FunFam" id="1.25.40.120:FF:000035">
    <property type="entry name" value="Geranylgeranyl transferase type-2 subunit alpha"/>
    <property type="match status" value="1"/>
</dbReference>
<dbReference type="GO" id="GO:0005968">
    <property type="term" value="C:Rab-protein geranylgeranyltransferase complex"/>
    <property type="evidence" value="ECO:0007669"/>
    <property type="project" value="TreeGrafter"/>
</dbReference>
<dbReference type="Proteomes" id="UP000030645">
    <property type="component" value="Unassembled WGS sequence"/>
</dbReference>
<dbReference type="PROSITE" id="PS51450">
    <property type="entry name" value="LRR"/>
    <property type="match status" value="2"/>
</dbReference>
<proteinExistence type="inferred from homology"/>
<dbReference type="PANTHER" id="PTHR11129">
    <property type="entry name" value="PROTEIN FARNESYLTRANSFERASE ALPHA SUBUNIT/RAB GERANYLGERANYL TRANSFERASE ALPHA SUBUNIT"/>
    <property type="match status" value="1"/>
</dbReference>
<dbReference type="OrthoDB" id="1658at2759"/>